<keyword evidence="3" id="KW-0067">ATP-binding</keyword>
<dbReference type="Gene3D" id="3.30.565.10">
    <property type="entry name" value="Histidine kinase-like ATPase, C-terminal domain"/>
    <property type="match status" value="1"/>
</dbReference>
<proteinExistence type="predicted"/>
<dbReference type="SUPFAM" id="SSF55874">
    <property type="entry name" value="ATPase domain of HSP90 chaperone/DNA topoisomerase II/histidine kinase"/>
    <property type="match status" value="1"/>
</dbReference>
<dbReference type="Proteomes" id="UP001165283">
    <property type="component" value="Unassembled WGS sequence"/>
</dbReference>
<comment type="caution">
    <text evidence="3">The sequence shown here is derived from an EMBL/GenBank/DDBJ whole genome shotgun (WGS) entry which is preliminary data.</text>
</comment>
<dbReference type="Pfam" id="PF13581">
    <property type="entry name" value="HATPase_c_2"/>
    <property type="match status" value="1"/>
</dbReference>
<evidence type="ECO:0000313" key="4">
    <source>
        <dbReference type="Proteomes" id="UP001165283"/>
    </source>
</evidence>
<keyword evidence="4" id="KW-1185">Reference proteome</keyword>
<dbReference type="InterPro" id="IPR003594">
    <property type="entry name" value="HATPase_dom"/>
</dbReference>
<evidence type="ECO:0000313" key="3">
    <source>
        <dbReference type="EMBL" id="MCO1658842.1"/>
    </source>
</evidence>
<keyword evidence="1" id="KW-0808">Transferase</keyword>
<keyword evidence="1" id="KW-0723">Serine/threonine-protein kinase</keyword>
<evidence type="ECO:0000259" key="2">
    <source>
        <dbReference type="Pfam" id="PF13581"/>
    </source>
</evidence>
<reference evidence="3" key="1">
    <citation type="submission" date="2021-04" db="EMBL/GenBank/DDBJ databases">
        <title>Pseudonocardia sp. nov., isolated from sandy soil of mangrove forest.</title>
        <authorList>
            <person name="Zan Z."/>
            <person name="Huang R."/>
            <person name="Liu W."/>
        </authorList>
    </citation>
    <scope>NUCLEOTIDE SEQUENCE</scope>
    <source>
        <strain evidence="3">S2-4</strain>
    </source>
</reference>
<dbReference type="PANTHER" id="PTHR35526:SF3">
    <property type="entry name" value="ANTI-SIGMA-F FACTOR RSBW"/>
    <property type="match status" value="1"/>
</dbReference>
<keyword evidence="1" id="KW-0418">Kinase</keyword>
<name>A0ABT1A749_9PSEU</name>
<dbReference type="InterPro" id="IPR050267">
    <property type="entry name" value="Anti-sigma-factor_SerPK"/>
</dbReference>
<sequence>MTEGLRIVLRAGARSPAQARRVVSGWMARVCGRAAPCDLADDLVFAVSEAVTNCIDHAYRDRAPGEIRVEGSVSAPAGGPRAVTVAVSDDGAWVEPDHDPGFRGRGVEMIRASVSSLTMVAGRCGTTLTMTQQLGC</sequence>
<feature type="domain" description="Histidine kinase/HSP90-like ATPase" evidence="2">
    <location>
        <begin position="15"/>
        <end position="131"/>
    </location>
</feature>
<organism evidence="3 4">
    <name type="scientific">Pseudonocardia humida</name>
    <dbReference type="NCBI Taxonomy" id="2800819"/>
    <lineage>
        <taxon>Bacteria</taxon>
        <taxon>Bacillati</taxon>
        <taxon>Actinomycetota</taxon>
        <taxon>Actinomycetes</taxon>
        <taxon>Pseudonocardiales</taxon>
        <taxon>Pseudonocardiaceae</taxon>
        <taxon>Pseudonocardia</taxon>
    </lineage>
</organism>
<dbReference type="CDD" id="cd16936">
    <property type="entry name" value="HATPase_RsbW-like"/>
    <property type="match status" value="1"/>
</dbReference>
<dbReference type="PANTHER" id="PTHR35526">
    <property type="entry name" value="ANTI-SIGMA-F FACTOR RSBW-RELATED"/>
    <property type="match status" value="1"/>
</dbReference>
<dbReference type="EMBL" id="JAGSOV010000059">
    <property type="protein sequence ID" value="MCO1658842.1"/>
    <property type="molecule type" value="Genomic_DNA"/>
</dbReference>
<protein>
    <submittedName>
        <fullName evidence="3">ATP-binding protein</fullName>
    </submittedName>
</protein>
<dbReference type="InterPro" id="IPR036890">
    <property type="entry name" value="HATPase_C_sf"/>
</dbReference>
<dbReference type="GO" id="GO:0005524">
    <property type="term" value="F:ATP binding"/>
    <property type="evidence" value="ECO:0007669"/>
    <property type="project" value="UniProtKB-KW"/>
</dbReference>
<evidence type="ECO:0000256" key="1">
    <source>
        <dbReference type="ARBA" id="ARBA00022527"/>
    </source>
</evidence>
<dbReference type="RefSeq" id="WP_252443208.1">
    <property type="nucleotide sequence ID" value="NZ_JAGSOV010000059.1"/>
</dbReference>
<accession>A0ABT1A749</accession>
<keyword evidence="3" id="KW-0547">Nucleotide-binding</keyword>
<gene>
    <name evidence="3" type="ORF">KDL28_27605</name>
</gene>